<keyword evidence="1" id="KW-1133">Transmembrane helix</keyword>
<keyword evidence="1" id="KW-0472">Membrane</keyword>
<protein>
    <submittedName>
        <fullName evidence="2">Uncharacterized protein</fullName>
    </submittedName>
</protein>
<feature type="transmembrane region" description="Helical" evidence="1">
    <location>
        <begin position="215"/>
        <end position="240"/>
    </location>
</feature>
<dbReference type="EMBL" id="RFFI01000262">
    <property type="protein sequence ID" value="RMI00763.1"/>
    <property type="molecule type" value="Genomic_DNA"/>
</dbReference>
<gene>
    <name evidence="2" type="ORF">EBM89_20735</name>
</gene>
<name>A0A3M2INM7_9CELL</name>
<keyword evidence="1" id="KW-0812">Transmembrane</keyword>
<feature type="non-terminal residue" evidence="2">
    <location>
        <position position="413"/>
    </location>
</feature>
<feature type="transmembrane region" description="Helical" evidence="1">
    <location>
        <begin position="275"/>
        <end position="295"/>
    </location>
</feature>
<feature type="transmembrane region" description="Helical" evidence="1">
    <location>
        <begin position="53"/>
        <end position="73"/>
    </location>
</feature>
<feature type="transmembrane region" description="Helical" evidence="1">
    <location>
        <begin position="136"/>
        <end position="155"/>
    </location>
</feature>
<feature type="transmembrane region" description="Helical" evidence="1">
    <location>
        <begin position="79"/>
        <end position="99"/>
    </location>
</feature>
<feature type="transmembrane region" description="Helical" evidence="1">
    <location>
        <begin position="341"/>
        <end position="365"/>
    </location>
</feature>
<dbReference type="Proteomes" id="UP000269289">
    <property type="component" value="Unassembled WGS sequence"/>
</dbReference>
<feature type="transmembrane region" description="Helical" evidence="1">
    <location>
        <begin position="162"/>
        <end position="179"/>
    </location>
</feature>
<accession>A0A3M2INM7</accession>
<evidence type="ECO:0000256" key="1">
    <source>
        <dbReference type="SAM" id="Phobius"/>
    </source>
</evidence>
<evidence type="ECO:0000313" key="2">
    <source>
        <dbReference type="EMBL" id="RMI00763.1"/>
    </source>
</evidence>
<comment type="caution">
    <text evidence="2">The sequence shown here is derived from an EMBL/GenBank/DDBJ whole genome shotgun (WGS) entry which is preliminary data.</text>
</comment>
<organism evidence="2 3">
    <name type="scientific">Cellulomonas triticagri</name>
    <dbReference type="NCBI Taxonomy" id="2483352"/>
    <lineage>
        <taxon>Bacteria</taxon>
        <taxon>Bacillati</taxon>
        <taxon>Actinomycetota</taxon>
        <taxon>Actinomycetes</taxon>
        <taxon>Micrococcales</taxon>
        <taxon>Cellulomonadaceae</taxon>
        <taxon>Cellulomonas</taxon>
    </lineage>
</organism>
<feature type="non-terminal residue" evidence="2">
    <location>
        <position position="1"/>
    </location>
</feature>
<proteinExistence type="predicted"/>
<reference evidence="2 3" key="1">
    <citation type="submission" date="2018-10" db="EMBL/GenBank/DDBJ databases">
        <title>Isolation, diversity and antifungal activity of actinobacteria from wheat.</title>
        <authorList>
            <person name="Han C."/>
        </authorList>
    </citation>
    <scope>NUCLEOTIDE SEQUENCE [LARGE SCALE GENOMIC DNA]</scope>
    <source>
        <strain evidence="2 3">NEAU-YY56</strain>
    </source>
</reference>
<evidence type="ECO:0000313" key="3">
    <source>
        <dbReference type="Proteomes" id="UP000269289"/>
    </source>
</evidence>
<sequence>VPGAPLPPVVRAPAGPPPVPGYGSVPRYAPVPGRGPAAPVMPPAGRQLDVTRLLALAGAGLVAAAALVFAFFVLTDEPLARVIVLLLATGLAGAGTLLLRRTGAGSSAEAIGVLVAALTLVDAWVTADLADGPVRWLVLATLLLTLGLGMPAAGAALRVRSWTALVLVLPAVPLCLAGATGTAWGWQLGLQTAVLVTLVRVGHRRQVRARFGGGTAVVDALLTVAAALLLLAALLQGFALQPPAEAWWTGGVTLSLLLAAVVARLQALAGGGPAWTGIAAALAVLAGAVAPLALVPETVPAAAGAAAVGAALVWTALVLVRPRAAQETPPRGARYRAQVTGGWVALVLVTGPGVLAGLFAGLALLDGVDPSLPLGLPGDAFAAFDVPGSGVGPVLSALVLVGAVATAGRLALP</sequence>
<feature type="transmembrane region" description="Helical" evidence="1">
    <location>
        <begin position="301"/>
        <end position="320"/>
    </location>
</feature>
<dbReference type="AlphaFoldDB" id="A0A3M2INM7"/>
<keyword evidence="3" id="KW-1185">Reference proteome</keyword>
<feature type="transmembrane region" description="Helical" evidence="1">
    <location>
        <begin position="246"/>
        <end position="263"/>
    </location>
</feature>
<feature type="transmembrane region" description="Helical" evidence="1">
    <location>
        <begin position="394"/>
        <end position="412"/>
    </location>
</feature>
<feature type="transmembrane region" description="Helical" evidence="1">
    <location>
        <begin position="111"/>
        <end position="130"/>
    </location>
</feature>